<accession>A0AAD9QX02</accession>
<dbReference type="EMBL" id="JARQWQ010000011">
    <property type="protein sequence ID" value="KAK2568596.1"/>
    <property type="molecule type" value="Genomic_DNA"/>
</dbReference>
<dbReference type="PROSITE" id="PS50809">
    <property type="entry name" value="DM_2"/>
    <property type="match status" value="1"/>
</dbReference>
<dbReference type="InterPro" id="IPR001275">
    <property type="entry name" value="DM_DNA-bd"/>
</dbReference>
<dbReference type="Gene3D" id="4.10.1040.10">
    <property type="entry name" value="DM DNA-binding domain"/>
    <property type="match status" value="1"/>
</dbReference>
<protein>
    <submittedName>
        <fullName evidence="9">Doublesex- and mab-3-related transcription factor 3</fullName>
    </submittedName>
</protein>
<dbReference type="InterPro" id="IPR036407">
    <property type="entry name" value="DM_DNA-bd_sf"/>
</dbReference>
<reference evidence="9" key="1">
    <citation type="journal article" date="2023" name="G3 (Bethesda)">
        <title>Whole genome assembly and annotation of the endangered Caribbean coral Acropora cervicornis.</title>
        <authorList>
            <person name="Selwyn J.D."/>
            <person name="Vollmer S.V."/>
        </authorList>
    </citation>
    <scope>NUCLEOTIDE SEQUENCE</scope>
    <source>
        <strain evidence="9">K2</strain>
    </source>
</reference>
<dbReference type="CDD" id="cd14370">
    <property type="entry name" value="CUE_DMA"/>
    <property type="match status" value="1"/>
</dbReference>
<evidence type="ECO:0000256" key="7">
    <source>
        <dbReference type="SAM" id="MobiDB-lite"/>
    </source>
</evidence>
<dbReference type="InterPro" id="IPR005173">
    <property type="entry name" value="DMA"/>
</dbReference>
<dbReference type="Pfam" id="PF03474">
    <property type="entry name" value="DMA"/>
    <property type="match status" value="1"/>
</dbReference>
<evidence type="ECO:0000256" key="4">
    <source>
        <dbReference type="ARBA" id="ARBA00023125"/>
    </source>
</evidence>
<organism evidence="9 10">
    <name type="scientific">Acropora cervicornis</name>
    <name type="common">Staghorn coral</name>
    <dbReference type="NCBI Taxonomy" id="6130"/>
    <lineage>
        <taxon>Eukaryota</taxon>
        <taxon>Metazoa</taxon>
        <taxon>Cnidaria</taxon>
        <taxon>Anthozoa</taxon>
        <taxon>Hexacorallia</taxon>
        <taxon>Scleractinia</taxon>
        <taxon>Astrocoeniina</taxon>
        <taxon>Acroporidae</taxon>
        <taxon>Acropora</taxon>
    </lineage>
</organism>
<dbReference type="GO" id="GO:0000981">
    <property type="term" value="F:DNA-binding transcription factor activity, RNA polymerase II-specific"/>
    <property type="evidence" value="ECO:0007669"/>
    <property type="project" value="TreeGrafter"/>
</dbReference>
<evidence type="ECO:0000256" key="2">
    <source>
        <dbReference type="ARBA" id="ARBA00022723"/>
    </source>
</evidence>
<dbReference type="GO" id="GO:0000978">
    <property type="term" value="F:RNA polymerase II cis-regulatory region sequence-specific DNA binding"/>
    <property type="evidence" value="ECO:0007669"/>
    <property type="project" value="TreeGrafter"/>
</dbReference>
<keyword evidence="5 6" id="KW-0539">Nucleus</keyword>
<dbReference type="PANTHER" id="PTHR12322:SF53">
    <property type="entry name" value="DOUBLESEX-MAB RELATED 11E"/>
    <property type="match status" value="1"/>
</dbReference>
<evidence type="ECO:0000256" key="6">
    <source>
        <dbReference type="PROSITE-ProRule" id="PRU00070"/>
    </source>
</evidence>
<feature type="region of interest" description="Disordered" evidence="7">
    <location>
        <begin position="147"/>
        <end position="195"/>
    </location>
</feature>
<dbReference type="InterPro" id="IPR026607">
    <property type="entry name" value="DMRT"/>
</dbReference>
<keyword evidence="4 6" id="KW-0238">DNA-binding</keyword>
<evidence type="ECO:0000259" key="8">
    <source>
        <dbReference type="PROSITE" id="PS50809"/>
    </source>
</evidence>
<dbReference type="SMART" id="SM00301">
    <property type="entry name" value="DM"/>
    <property type="match status" value="1"/>
</dbReference>
<sequence length="380" mass="41915">MAENAGGDENVIRSPRCARCRNHGVVSYLKGHKRYCRWKQCTCSKCSLIIERQRLMAAQIALKREDDDATTPNFRDAVKVTEPGCMVYRPAPPSTDAVSTVVQPMPVQIDANNNITDVDDSEAAISEVRIKRPSLASNQGLIRGFSEVDTSFPSPPDVGDDSVFYDSDGTNSREPSDNTRGLADQPANQENERHVSHSHVEDLASKNQEIAGNQTSTYRGKLHPLELLTRLFPTQRRGVLELILKGCHGELLRAIECVLPSHERALASLKTPETILMHHNPSTPQSYFAPQSRSPYQGPPRISHYPMHSSATAYPYAMMECPQKCRLGQKRTIGDQEHGNNASVSADQTNIVGKVCSECSAKCSPSSNFCSLCGKCFKEI</sequence>
<dbReference type="PANTHER" id="PTHR12322">
    <property type="entry name" value="DOUBLESEX AND MAB-3 RELATED TRANSCRIPTION FACTOR DMRT"/>
    <property type="match status" value="1"/>
</dbReference>
<proteinExistence type="inferred from homology"/>
<evidence type="ECO:0000313" key="9">
    <source>
        <dbReference type="EMBL" id="KAK2568596.1"/>
    </source>
</evidence>
<keyword evidence="2 6" id="KW-0479">Metal-binding</keyword>
<keyword evidence="10" id="KW-1185">Reference proteome</keyword>
<feature type="DNA-binding region" description="DM" evidence="6">
    <location>
        <begin position="17"/>
        <end position="64"/>
    </location>
</feature>
<dbReference type="FunFam" id="4.10.1040.10:FF:000001">
    <property type="entry name" value="doublesex- and mab-3-related transcription factor 1"/>
    <property type="match status" value="1"/>
</dbReference>
<dbReference type="Pfam" id="PF00751">
    <property type="entry name" value="DM"/>
    <property type="match status" value="1"/>
</dbReference>
<feature type="region of interest" description="Disordered" evidence="7">
    <location>
        <begin position="285"/>
        <end position="304"/>
    </location>
</feature>
<evidence type="ECO:0000256" key="5">
    <source>
        <dbReference type="ARBA" id="ARBA00023242"/>
    </source>
</evidence>
<comment type="subcellular location">
    <subcellularLocation>
        <location evidence="6">Nucleus</location>
    </subcellularLocation>
</comment>
<feature type="compositionally biased region" description="Polar residues" evidence="7">
    <location>
        <begin position="285"/>
        <end position="295"/>
    </location>
</feature>
<dbReference type="AlphaFoldDB" id="A0AAD9QX02"/>
<dbReference type="Proteomes" id="UP001249851">
    <property type="component" value="Unassembled WGS sequence"/>
</dbReference>
<gene>
    <name evidence="9" type="ORF">P5673_006534</name>
</gene>
<name>A0AAD9QX02_ACRCE</name>
<evidence type="ECO:0000256" key="3">
    <source>
        <dbReference type="ARBA" id="ARBA00022833"/>
    </source>
</evidence>
<dbReference type="GO" id="GO:0005634">
    <property type="term" value="C:nucleus"/>
    <property type="evidence" value="ECO:0007669"/>
    <property type="project" value="UniProtKB-SubCell"/>
</dbReference>
<comment type="similarity">
    <text evidence="1">Belongs to the DMRT family.</text>
</comment>
<dbReference type="GO" id="GO:0046872">
    <property type="term" value="F:metal ion binding"/>
    <property type="evidence" value="ECO:0007669"/>
    <property type="project" value="UniProtKB-KW"/>
</dbReference>
<evidence type="ECO:0000313" key="10">
    <source>
        <dbReference type="Proteomes" id="UP001249851"/>
    </source>
</evidence>
<comment type="caution">
    <text evidence="9">The sequence shown here is derived from an EMBL/GenBank/DDBJ whole genome shotgun (WGS) entry which is preliminary data.</text>
</comment>
<feature type="domain" description="DM" evidence="8">
    <location>
        <begin position="17"/>
        <end position="64"/>
    </location>
</feature>
<dbReference type="GO" id="GO:0007548">
    <property type="term" value="P:sex differentiation"/>
    <property type="evidence" value="ECO:0007669"/>
    <property type="project" value="TreeGrafter"/>
</dbReference>
<keyword evidence="3 6" id="KW-0862">Zinc</keyword>
<reference evidence="9" key="2">
    <citation type="journal article" date="2023" name="Science">
        <title>Genomic signatures of disease resistance in endangered staghorn corals.</title>
        <authorList>
            <person name="Vollmer S.V."/>
            <person name="Selwyn J.D."/>
            <person name="Despard B.A."/>
            <person name="Roesel C.L."/>
        </authorList>
    </citation>
    <scope>NUCLEOTIDE SEQUENCE</scope>
    <source>
        <strain evidence="9">K2</strain>
    </source>
</reference>
<dbReference type="PROSITE" id="PS40000">
    <property type="entry name" value="DM_1"/>
    <property type="match status" value="1"/>
</dbReference>
<dbReference type="SUPFAM" id="SSF82927">
    <property type="entry name" value="Cysteine-rich DNA binding domain, (DM domain)"/>
    <property type="match status" value="1"/>
</dbReference>
<evidence type="ECO:0000256" key="1">
    <source>
        <dbReference type="ARBA" id="ARBA00006834"/>
    </source>
</evidence>